<keyword evidence="2" id="KW-1185">Reference proteome</keyword>
<dbReference type="Proteomes" id="UP000030856">
    <property type="component" value="Unassembled WGS sequence"/>
</dbReference>
<dbReference type="AlphaFoldDB" id="A0A0B0H5U8"/>
<evidence type="ECO:0008006" key="3">
    <source>
        <dbReference type="Google" id="ProtNLM"/>
    </source>
</evidence>
<comment type="caution">
    <text evidence="1">The sequence shown here is derived from an EMBL/GenBank/DDBJ whole genome shotgun (WGS) entry which is preliminary data.</text>
</comment>
<sequence length="111" mass="12638">MSSTDRSEFMAQELLLILLVFAIVWLWLDSARAREIATELAKVLCQRKGVQFLDGTVALRRLRLCDMGSGKRIGRIFNFDYADETGERYQGNIQTCGREVTDVSLGIYVQE</sequence>
<proteinExistence type="predicted"/>
<organism evidence="1 2">
    <name type="scientific">Solemya velum gill symbiont</name>
    <dbReference type="NCBI Taxonomy" id="2340"/>
    <lineage>
        <taxon>Bacteria</taxon>
        <taxon>Pseudomonadati</taxon>
        <taxon>Pseudomonadota</taxon>
        <taxon>Gammaproteobacteria</taxon>
        <taxon>sulfur-oxidizing symbionts</taxon>
    </lineage>
</organism>
<name>A0A0B0H5U8_SOVGS</name>
<gene>
    <name evidence="1" type="ORF">JV46_26230</name>
</gene>
<evidence type="ECO:0000313" key="1">
    <source>
        <dbReference type="EMBL" id="KHF24037.1"/>
    </source>
</evidence>
<protein>
    <recommendedName>
        <fullName evidence="3">DUF3301 domain-containing protein</fullName>
    </recommendedName>
</protein>
<dbReference type="InterPro" id="IPR021732">
    <property type="entry name" value="DUF3301"/>
</dbReference>
<dbReference type="Pfam" id="PF11743">
    <property type="entry name" value="DUF3301"/>
    <property type="match status" value="1"/>
</dbReference>
<dbReference type="EMBL" id="JRAA01000003">
    <property type="protein sequence ID" value="KHF24037.1"/>
    <property type="molecule type" value="Genomic_DNA"/>
</dbReference>
<dbReference type="OrthoDB" id="5959530at2"/>
<dbReference type="STRING" id="2340.JV46_26230"/>
<accession>A0A0B0H5U8</accession>
<reference evidence="1 2" key="1">
    <citation type="journal article" date="2014" name="BMC Genomics">
        <title>The genome of the intracellular bacterium of the coastal bivalve, Solemya velum: a blueprint for thriving in and out of symbiosis.</title>
        <authorList>
            <person name="Dmytrenko O."/>
            <person name="Russell S.L."/>
            <person name="Loo W.T."/>
            <person name="Fontanez K.M."/>
            <person name="Liao L."/>
            <person name="Roeselers G."/>
            <person name="Sharma R."/>
            <person name="Stewart F.J."/>
            <person name="Newton I.L."/>
            <person name="Woyke T."/>
            <person name="Wu D."/>
            <person name="Lang J.M."/>
            <person name="Eisen J.A."/>
            <person name="Cavanaugh C.M."/>
        </authorList>
    </citation>
    <scope>NUCLEOTIDE SEQUENCE [LARGE SCALE GENOMIC DNA]</scope>
    <source>
        <strain evidence="1 2">WH</strain>
    </source>
</reference>
<evidence type="ECO:0000313" key="2">
    <source>
        <dbReference type="Proteomes" id="UP000030856"/>
    </source>
</evidence>